<dbReference type="PANTHER" id="PTHR32060:SF22">
    <property type="entry name" value="CARBOXYL-TERMINAL-PROCESSING PEPTIDASE 3, CHLOROPLASTIC"/>
    <property type="match status" value="1"/>
</dbReference>
<keyword evidence="5" id="KW-1185">Reference proteome</keyword>
<dbReference type="AlphaFoldDB" id="A0A1E7FAG9"/>
<gene>
    <name evidence="4" type="ORF">FRACYDRAFT_261534</name>
</gene>
<sequence length="536" mass="58362">MLTHFSTFILIIGSLLFGSPFTTTSAFAQEQEDGLLASVRVLTADEQQEALDFILNKTQESGYSAIGLDLETEPAVILMRDSTSVPTSRFAFSFGLNRMLQDLFADAHSRVEVDAILAEATYASLNLCLSWLHGEEPRIINSCETDSAQVGDLVTSMGGRTPADIFAMLQETIPHEQDFFLLALPQPWLVREDFLSYFGLLNDDSASVDLILARDGEQGLKDVSVSIPLALAPTDGIKPIPSFVSFEVQNETSTAVFKLDACIFNAEYMAVLEDFWSTVDANENVDTVVLDLRENRGGDFTVATAFLQYITRDPYTLFDIKQRQSDELCNQIPTLCDPQTVGFLQSLGIDMSNEVMDLPGSAMSIFLSQVAGSPSSLDLFNGTLYVLTSGVTFSSAHLFAAVIKRNNFGTLVGTPTGNTPSFGGNLLQFSVPNTDLSYYLTTSRSELNSTDVNDEDLDAIYPDILVPTTREDILAGRDAQLEYVLEMNTLNTNGTTTSTMPPTSGHSDDDISGAHSTNGGGVLFALYSISMLMIVF</sequence>
<feature type="domain" description="Tail specific protease" evidence="3">
    <location>
        <begin position="266"/>
        <end position="444"/>
    </location>
</feature>
<evidence type="ECO:0000313" key="5">
    <source>
        <dbReference type="Proteomes" id="UP000095751"/>
    </source>
</evidence>
<dbReference type="SUPFAM" id="SSF52096">
    <property type="entry name" value="ClpP/crotonase"/>
    <property type="match status" value="1"/>
</dbReference>
<accession>A0A1E7FAG9</accession>
<proteinExistence type="predicted"/>
<protein>
    <submittedName>
        <fullName evidence="4">ClpP/crotonase</fullName>
    </submittedName>
</protein>
<dbReference type="GO" id="GO:0004175">
    <property type="term" value="F:endopeptidase activity"/>
    <property type="evidence" value="ECO:0007669"/>
    <property type="project" value="TreeGrafter"/>
</dbReference>
<evidence type="ECO:0000313" key="4">
    <source>
        <dbReference type="EMBL" id="OEU15134.1"/>
    </source>
</evidence>
<evidence type="ECO:0000256" key="1">
    <source>
        <dbReference type="SAM" id="MobiDB-lite"/>
    </source>
</evidence>
<evidence type="ECO:0000256" key="2">
    <source>
        <dbReference type="SAM" id="SignalP"/>
    </source>
</evidence>
<dbReference type="GO" id="GO:0008236">
    <property type="term" value="F:serine-type peptidase activity"/>
    <property type="evidence" value="ECO:0007669"/>
    <property type="project" value="InterPro"/>
</dbReference>
<dbReference type="InParanoid" id="A0A1E7FAG9"/>
<dbReference type="Proteomes" id="UP000095751">
    <property type="component" value="Unassembled WGS sequence"/>
</dbReference>
<dbReference type="Gene3D" id="3.90.226.10">
    <property type="entry name" value="2-enoyl-CoA Hydratase, Chain A, domain 1"/>
    <property type="match status" value="1"/>
</dbReference>
<dbReference type="OrthoDB" id="10457309at2759"/>
<name>A0A1E7FAG9_9STRA</name>
<dbReference type="Pfam" id="PF03572">
    <property type="entry name" value="Peptidase_S41"/>
    <property type="match status" value="1"/>
</dbReference>
<feature type="signal peptide" evidence="2">
    <location>
        <begin position="1"/>
        <end position="26"/>
    </location>
</feature>
<feature type="compositionally biased region" description="Low complexity" evidence="1">
    <location>
        <begin position="492"/>
        <end position="505"/>
    </location>
</feature>
<dbReference type="PANTHER" id="PTHR32060">
    <property type="entry name" value="TAIL-SPECIFIC PROTEASE"/>
    <property type="match status" value="1"/>
</dbReference>
<dbReference type="InterPro" id="IPR029045">
    <property type="entry name" value="ClpP/crotonase-like_dom_sf"/>
</dbReference>
<dbReference type="GO" id="GO:0006508">
    <property type="term" value="P:proteolysis"/>
    <property type="evidence" value="ECO:0007669"/>
    <property type="project" value="InterPro"/>
</dbReference>
<evidence type="ECO:0000259" key="3">
    <source>
        <dbReference type="Pfam" id="PF03572"/>
    </source>
</evidence>
<keyword evidence="2" id="KW-0732">Signal</keyword>
<organism evidence="4 5">
    <name type="scientific">Fragilariopsis cylindrus CCMP1102</name>
    <dbReference type="NCBI Taxonomy" id="635003"/>
    <lineage>
        <taxon>Eukaryota</taxon>
        <taxon>Sar</taxon>
        <taxon>Stramenopiles</taxon>
        <taxon>Ochrophyta</taxon>
        <taxon>Bacillariophyta</taxon>
        <taxon>Bacillariophyceae</taxon>
        <taxon>Bacillariophycidae</taxon>
        <taxon>Bacillariales</taxon>
        <taxon>Bacillariaceae</taxon>
        <taxon>Fragilariopsis</taxon>
    </lineage>
</organism>
<reference evidence="4 5" key="1">
    <citation type="submission" date="2016-09" db="EMBL/GenBank/DDBJ databases">
        <title>Extensive genetic diversity and differential bi-allelic expression allows diatom success in the polar Southern Ocean.</title>
        <authorList>
            <consortium name="DOE Joint Genome Institute"/>
            <person name="Mock T."/>
            <person name="Otillar R.P."/>
            <person name="Strauss J."/>
            <person name="Dupont C."/>
            <person name="Frickenhaus S."/>
            <person name="Maumus F."/>
            <person name="Mcmullan M."/>
            <person name="Sanges R."/>
            <person name="Schmutz J."/>
            <person name="Toseland A."/>
            <person name="Valas R."/>
            <person name="Veluchamy A."/>
            <person name="Ward B.J."/>
            <person name="Allen A."/>
            <person name="Barry K."/>
            <person name="Falciatore A."/>
            <person name="Ferrante M."/>
            <person name="Fortunato A.E."/>
            <person name="Gloeckner G."/>
            <person name="Gruber A."/>
            <person name="Hipkin R."/>
            <person name="Janech M."/>
            <person name="Kroth P."/>
            <person name="Leese F."/>
            <person name="Lindquist E."/>
            <person name="Lyon B.R."/>
            <person name="Martin J."/>
            <person name="Mayer C."/>
            <person name="Parker M."/>
            <person name="Quesneville H."/>
            <person name="Raymond J."/>
            <person name="Uhlig C."/>
            <person name="Valentin K.U."/>
            <person name="Worden A.Z."/>
            <person name="Armbrust E.V."/>
            <person name="Bowler C."/>
            <person name="Green B."/>
            <person name="Moulton V."/>
            <person name="Van Oosterhout C."/>
            <person name="Grigoriev I."/>
        </authorList>
    </citation>
    <scope>NUCLEOTIDE SEQUENCE [LARGE SCALE GENOMIC DNA]</scope>
    <source>
        <strain evidence="4 5">CCMP1102</strain>
    </source>
</reference>
<feature type="region of interest" description="Disordered" evidence="1">
    <location>
        <begin position="492"/>
        <end position="512"/>
    </location>
</feature>
<feature type="chain" id="PRO_5009192876" evidence="2">
    <location>
        <begin position="27"/>
        <end position="536"/>
    </location>
</feature>
<dbReference type="EMBL" id="KV784359">
    <property type="protein sequence ID" value="OEU15134.1"/>
    <property type="molecule type" value="Genomic_DNA"/>
</dbReference>
<dbReference type="InterPro" id="IPR005151">
    <property type="entry name" value="Tail-specific_protease"/>
</dbReference>
<dbReference type="KEGG" id="fcy:FRACYDRAFT_261534"/>